<comment type="caution">
    <text evidence="1">The sequence shown here is derived from an EMBL/GenBank/DDBJ whole genome shotgun (WGS) entry which is preliminary data.</text>
</comment>
<sequence>MGWEKGGSKWVKHHFIEKRWNCIHGPHGMPELFSLKINHGGKWSESAYTGGIPGMSYCEGLRLIERDQDVGEMCKYVPGVREIEMYLEHLSPKQAALKHKLLMNLDKSAILKKKVSLYKILRNRGWRFRLPKEVDQN</sequence>
<keyword evidence="2" id="KW-1185">Reference proteome</keyword>
<accession>A0A498KU46</accession>
<proteinExistence type="predicted"/>
<dbReference type="EMBL" id="RDQH01000327">
    <property type="protein sequence ID" value="RXI09262.1"/>
    <property type="molecule type" value="Genomic_DNA"/>
</dbReference>
<gene>
    <name evidence="1" type="ORF">DVH24_033879</name>
</gene>
<evidence type="ECO:0000313" key="1">
    <source>
        <dbReference type="EMBL" id="RXI09262.1"/>
    </source>
</evidence>
<dbReference type="AlphaFoldDB" id="A0A498KU46"/>
<organism evidence="1 2">
    <name type="scientific">Malus domestica</name>
    <name type="common">Apple</name>
    <name type="synonym">Pyrus malus</name>
    <dbReference type="NCBI Taxonomy" id="3750"/>
    <lineage>
        <taxon>Eukaryota</taxon>
        <taxon>Viridiplantae</taxon>
        <taxon>Streptophyta</taxon>
        <taxon>Embryophyta</taxon>
        <taxon>Tracheophyta</taxon>
        <taxon>Spermatophyta</taxon>
        <taxon>Magnoliopsida</taxon>
        <taxon>eudicotyledons</taxon>
        <taxon>Gunneridae</taxon>
        <taxon>Pentapetalae</taxon>
        <taxon>rosids</taxon>
        <taxon>fabids</taxon>
        <taxon>Rosales</taxon>
        <taxon>Rosaceae</taxon>
        <taxon>Amygdaloideae</taxon>
        <taxon>Maleae</taxon>
        <taxon>Malus</taxon>
    </lineage>
</organism>
<reference evidence="1 2" key="1">
    <citation type="submission" date="2018-10" db="EMBL/GenBank/DDBJ databases">
        <title>A high-quality apple genome assembly.</title>
        <authorList>
            <person name="Hu J."/>
        </authorList>
    </citation>
    <scope>NUCLEOTIDE SEQUENCE [LARGE SCALE GENOMIC DNA]</scope>
    <source>
        <strain evidence="2">cv. HFTH1</strain>
        <tissue evidence="1">Young leaf</tissue>
    </source>
</reference>
<dbReference type="Proteomes" id="UP000290289">
    <property type="component" value="Chromosome 1"/>
</dbReference>
<name>A0A498KU46_MALDO</name>
<protein>
    <submittedName>
        <fullName evidence="1">Uncharacterized protein</fullName>
    </submittedName>
</protein>
<evidence type="ECO:0000313" key="2">
    <source>
        <dbReference type="Proteomes" id="UP000290289"/>
    </source>
</evidence>